<dbReference type="AlphaFoldDB" id="A0AAI8VA21"/>
<organism evidence="2 3">
    <name type="scientific">Anthostomella pinea</name>
    <dbReference type="NCBI Taxonomy" id="933095"/>
    <lineage>
        <taxon>Eukaryota</taxon>
        <taxon>Fungi</taxon>
        <taxon>Dikarya</taxon>
        <taxon>Ascomycota</taxon>
        <taxon>Pezizomycotina</taxon>
        <taxon>Sordariomycetes</taxon>
        <taxon>Xylariomycetidae</taxon>
        <taxon>Xylariales</taxon>
        <taxon>Xylariaceae</taxon>
        <taxon>Anthostomella</taxon>
    </lineage>
</organism>
<keyword evidence="1" id="KW-0732">Signal</keyword>
<dbReference type="Proteomes" id="UP001295740">
    <property type="component" value="Unassembled WGS sequence"/>
</dbReference>
<accession>A0AAI8VA21</accession>
<dbReference type="EMBL" id="CAUWAG010000003">
    <property type="protein sequence ID" value="CAJ2501124.1"/>
    <property type="molecule type" value="Genomic_DNA"/>
</dbReference>
<evidence type="ECO:0000313" key="3">
    <source>
        <dbReference type="Proteomes" id="UP001295740"/>
    </source>
</evidence>
<feature type="chain" id="PRO_5042532422" evidence="1">
    <location>
        <begin position="26"/>
        <end position="209"/>
    </location>
</feature>
<keyword evidence="3" id="KW-1185">Reference proteome</keyword>
<name>A0AAI8VA21_9PEZI</name>
<protein>
    <submittedName>
        <fullName evidence="2">Uu.00g039770.m01.CDS01</fullName>
    </submittedName>
</protein>
<reference evidence="2" key="1">
    <citation type="submission" date="2023-10" db="EMBL/GenBank/DDBJ databases">
        <authorList>
            <person name="Hackl T."/>
        </authorList>
    </citation>
    <scope>NUCLEOTIDE SEQUENCE</scope>
</reference>
<sequence>MKTFMMKSSALTFATVAGVVGSANAVPKTSERGLDSILPAGYKALPMKWTGPIEQRGENMTFQGSIQEIEAQIQALNPGFKFAQAQAPPTHTTRTPIQKRDLYTPTHESPTPTPTVPAHTCNTGGTGPVDAIAAVYAQDLNSAIFWCNNNAQQKVVPADHIAELADMLRWACADEDSGMVRGQLFDFQNGVDQRMNVLIGYSDCNVPFP</sequence>
<proteinExistence type="predicted"/>
<evidence type="ECO:0000256" key="1">
    <source>
        <dbReference type="SAM" id="SignalP"/>
    </source>
</evidence>
<comment type="caution">
    <text evidence="2">The sequence shown here is derived from an EMBL/GenBank/DDBJ whole genome shotgun (WGS) entry which is preliminary data.</text>
</comment>
<evidence type="ECO:0000313" key="2">
    <source>
        <dbReference type="EMBL" id="CAJ2501124.1"/>
    </source>
</evidence>
<feature type="signal peptide" evidence="1">
    <location>
        <begin position="1"/>
        <end position="25"/>
    </location>
</feature>
<gene>
    <name evidence="2" type="ORF">KHLLAP_LOCUS1592</name>
</gene>